<reference evidence="3 4" key="1">
    <citation type="journal article" date="2024" name="Nat. Commun.">
        <title>Phylogenomics reveals the evolutionary origins of lichenization in chlorophyte algae.</title>
        <authorList>
            <person name="Puginier C."/>
            <person name="Libourel C."/>
            <person name="Otte J."/>
            <person name="Skaloud P."/>
            <person name="Haon M."/>
            <person name="Grisel S."/>
            <person name="Petersen M."/>
            <person name="Berrin J.G."/>
            <person name="Delaux P.M."/>
            <person name="Dal Grande F."/>
            <person name="Keller J."/>
        </authorList>
    </citation>
    <scope>NUCLEOTIDE SEQUENCE [LARGE SCALE GENOMIC DNA]</scope>
    <source>
        <strain evidence="3 4">SAG 2145</strain>
    </source>
</reference>
<feature type="transmembrane region" description="Helical" evidence="2">
    <location>
        <begin position="6"/>
        <end position="28"/>
    </location>
</feature>
<comment type="caution">
    <text evidence="3">The sequence shown here is derived from an EMBL/GenBank/DDBJ whole genome shotgun (WGS) entry which is preliminary data.</text>
</comment>
<evidence type="ECO:0000313" key="4">
    <source>
        <dbReference type="Proteomes" id="UP001438707"/>
    </source>
</evidence>
<evidence type="ECO:0000256" key="1">
    <source>
        <dbReference type="SAM" id="MobiDB-lite"/>
    </source>
</evidence>
<keyword evidence="2" id="KW-1133">Transmembrane helix</keyword>
<name>A0AAW1Q277_9CHLO</name>
<feature type="compositionally biased region" description="Pro residues" evidence="1">
    <location>
        <begin position="51"/>
        <end position="69"/>
    </location>
</feature>
<accession>A0AAW1Q277</accession>
<evidence type="ECO:0000313" key="3">
    <source>
        <dbReference type="EMBL" id="KAK9816084.1"/>
    </source>
</evidence>
<keyword evidence="4" id="KW-1185">Reference proteome</keyword>
<feature type="region of interest" description="Disordered" evidence="1">
    <location>
        <begin position="51"/>
        <end position="90"/>
    </location>
</feature>
<dbReference type="Proteomes" id="UP001438707">
    <property type="component" value="Unassembled WGS sequence"/>
</dbReference>
<feature type="compositionally biased region" description="Acidic residues" evidence="1">
    <location>
        <begin position="79"/>
        <end position="90"/>
    </location>
</feature>
<dbReference type="AlphaFoldDB" id="A0AAW1Q277"/>
<keyword evidence="2" id="KW-0812">Transmembrane</keyword>
<gene>
    <name evidence="3" type="ORF">WJX74_000960</name>
</gene>
<keyword evidence="2" id="KW-0472">Membrane</keyword>
<dbReference type="EMBL" id="JALJOS010000091">
    <property type="protein sequence ID" value="KAK9816084.1"/>
    <property type="molecule type" value="Genomic_DNA"/>
</dbReference>
<organism evidence="3 4">
    <name type="scientific">Apatococcus lobatus</name>
    <dbReference type="NCBI Taxonomy" id="904363"/>
    <lineage>
        <taxon>Eukaryota</taxon>
        <taxon>Viridiplantae</taxon>
        <taxon>Chlorophyta</taxon>
        <taxon>core chlorophytes</taxon>
        <taxon>Trebouxiophyceae</taxon>
        <taxon>Chlorellales</taxon>
        <taxon>Chlorellaceae</taxon>
        <taxon>Apatococcus</taxon>
    </lineage>
</organism>
<protein>
    <submittedName>
        <fullName evidence="3">Uncharacterized protein</fullName>
    </submittedName>
</protein>
<proteinExistence type="predicted"/>
<sequence>MGAADDGIRAFVSGVAFATLILTLGRLMDFEMARMRARADVDLGRAVMLCLPPPPPAGEAPPAPTPPPSARSERAPSDASDDDWEGGSDA</sequence>
<evidence type="ECO:0000256" key="2">
    <source>
        <dbReference type="SAM" id="Phobius"/>
    </source>
</evidence>